<evidence type="ECO:0000313" key="3">
    <source>
        <dbReference type="Proteomes" id="UP001183643"/>
    </source>
</evidence>
<feature type="transmembrane region" description="Helical" evidence="1">
    <location>
        <begin position="63"/>
        <end position="83"/>
    </location>
</feature>
<dbReference type="AlphaFoldDB" id="A0AAE3YR96"/>
<evidence type="ECO:0000313" key="2">
    <source>
        <dbReference type="EMBL" id="MDR7276306.1"/>
    </source>
</evidence>
<dbReference type="RefSeq" id="WP_310368341.1">
    <property type="nucleotide sequence ID" value="NZ_JAVDYB010000001.1"/>
</dbReference>
<keyword evidence="1" id="KW-1133">Transmembrane helix</keyword>
<keyword evidence="1" id="KW-0812">Transmembrane</keyword>
<gene>
    <name evidence="2" type="ORF">J2S41_003084</name>
</gene>
<feature type="transmembrane region" description="Helical" evidence="1">
    <location>
        <begin position="39"/>
        <end position="57"/>
    </location>
</feature>
<accession>A0AAE3YR96</accession>
<keyword evidence="3" id="KW-1185">Reference proteome</keyword>
<feature type="transmembrane region" description="Helical" evidence="1">
    <location>
        <begin position="132"/>
        <end position="154"/>
    </location>
</feature>
<evidence type="ECO:0000256" key="1">
    <source>
        <dbReference type="SAM" id="Phobius"/>
    </source>
</evidence>
<sequence length="157" mass="16874">MSMGAPDPRPPNNDDQIFLAALSHLWSLVETRRSQRLQLVNYYLVIAAFVTAGYITAVGGGLTVVAVAVGASGMLIGCAFWYADRAYKVFMDAAIGPTVELEARLAERLEVPSLAVTAEILRKRGKAEAPSVLVSIMYLFAAMSFGLACIYAAISLR</sequence>
<comment type="caution">
    <text evidence="2">The sequence shown here is derived from an EMBL/GenBank/DDBJ whole genome shotgun (WGS) entry which is preliminary data.</text>
</comment>
<keyword evidence="1" id="KW-0472">Membrane</keyword>
<dbReference type="EMBL" id="JAVDYB010000001">
    <property type="protein sequence ID" value="MDR7276306.1"/>
    <property type="molecule type" value="Genomic_DNA"/>
</dbReference>
<name>A0AAE3YR96_9ACTN</name>
<proteinExistence type="predicted"/>
<protein>
    <submittedName>
        <fullName evidence="2">Uncharacterized protein</fullName>
    </submittedName>
</protein>
<organism evidence="2 3">
    <name type="scientific">Catenuloplanes atrovinosus</name>
    <dbReference type="NCBI Taxonomy" id="137266"/>
    <lineage>
        <taxon>Bacteria</taxon>
        <taxon>Bacillati</taxon>
        <taxon>Actinomycetota</taxon>
        <taxon>Actinomycetes</taxon>
        <taxon>Micromonosporales</taxon>
        <taxon>Micromonosporaceae</taxon>
        <taxon>Catenuloplanes</taxon>
    </lineage>
</organism>
<reference evidence="2" key="1">
    <citation type="submission" date="2023-07" db="EMBL/GenBank/DDBJ databases">
        <title>Sequencing the genomes of 1000 actinobacteria strains.</title>
        <authorList>
            <person name="Klenk H.-P."/>
        </authorList>
    </citation>
    <scope>NUCLEOTIDE SEQUENCE</scope>
    <source>
        <strain evidence="2">DSM 44707</strain>
    </source>
</reference>
<dbReference type="Proteomes" id="UP001183643">
    <property type="component" value="Unassembled WGS sequence"/>
</dbReference>